<proteinExistence type="predicted"/>
<organism evidence="1 2">
    <name type="scientific">Actinopolyspora saharensis</name>
    <dbReference type="NCBI Taxonomy" id="995062"/>
    <lineage>
        <taxon>Bacteria</taxon>
        <taxon>Bacillati</taxon>
        <taxon>Actinomycetota</taxon>
        <taxon>Actinomycetes</taxon>
        <taxon>Actinopolysporales</taxon>
        <taxon>Actinopolysporaceae</taxon>
        <taxon>Actinopolyspora</taxon>
    </lineage>
</organism>
<keyword evidence="2" id="KW-1185">Reference proteome</keyword>
<dbReference type="Proteomes" id="UP000199301">
    <property type="component" value="Unassembled WGS sequence"/>
</dbReference>
<evidence type="ECO:0000313" key="2">
    <source>
        <dbReference type="Proteomes" id="UP000199301"/>
    </source>
</evidence>
<sequence length="162" mass="18326">MGELAERLDGIRVRANAPGMDIRAELHNRTEFTLSFGESVYEFVDERALERALASMARLLYAGWQRQYREAIEETGLIIDPEDRHDFDFQEECRAVESYGESADGRVALSAVGMDEFSARIKSGTLRELSENEFAARVSEAASLLVADYQAKTTELKIRYYG</sequence>
<dbReference type="STRING" id="995062.SAMN04489718_3269"/>
<protein>
    <submittedName>
        <fullName evidence="1">Uncharacterized protein</fullName>
    </submittedName>
</protein>
<dbReference type="EMBL" id="FNKO01000002">
    <property type="protein sequence ID" value="SDR05050.1"/>
    <property type="molecule type" value="Genomic_DNA"/>
</dbReference>
<accession>A0A1H1FVX8</accession>
<evidence type="ECO:0000313" key="1">
    <source>
        <dbReference type="EMBL" id="SDR05050.1"/>
    </source>
</evidence>
<gene>
    <name evidence="1" type="ORF">SAMN04489718_3269</name>
</gene>
<reference evidence="2" key="1">
    <citation type="submission" date="2016-10" db="EMBL/GenBank/DDBJ databases">
        <authorList>
            <person name="Varghese N."/>
            <person name="Submissions S."/>
        </authorList>
    </citation>
    <scope>NUCLEOTIDE SEQUENCE [LARGE SCALE GENOMIC DNA]</scope>
    <source>
        <strain evidence="2">DSM 45459</strain>
    </source>
</reference>
<name>A0A1H1FVX8_9ACTN</name>
<dbReference type="AlphaFoldDB" id="A0A1H1FVX8"/>
<dbReference type="OrthoDB" id="3679680at2"/>